<sequence length="249" mass="27860">MTFSKDIHNRFKEQASWTYQVQELFFKSAHLIPQSNVLEVGCGTGAFLQSLSSIGKVNLYGIDIQPDLLTAAQTNTISSQIACADANSLPFEDNLFDAVLCHYFLLWIKNIDRVLGEMYRVLKPGGMMAALAEPDYGSQINYPSEFSILGEKQRESLIRQGANPDFGRQLPTALARSGCSDISFGIMGAFQQVSYNSEQIKSEQQLISSDIHNEISEEALISLLKQDTLCRVENTRVHFIPTFYAWGKK</sequence>
<dbReference type="EMBL" id="LGCK01000011">
    <property type="protein sequence ID" value="KPL71264.1"/>
    <property type="molecule type" value="Genomic_DNA"/>
</dbReference>
<dbReference type="PANTHER" id="PTHR43591">
    <property type="entry name" value="METHYLTRANSFERASE"/>
    <property type="match status" value="1"/>
</dbReference>
<accession>A0A0P6WQX1</accession>
<reference evidence="2 3" key="1">
    <citation type="submission" date="2015-07" db="EMBL/GenBank/DDBJ databases">
        <title>Genome sequence of Leptolinea tardivitalis DSM 16556.</title>
        <authorList>
            <person name="Hemp J."/>
            <person name="Ward L.M."/>
            <person name="Pace L.A."/>
            <person name="Fischer W.W."/>
        </authorList>
    </citation>
    <scope>NUCLEOTIDE SEQUENCE [LARGE SCALE GENOMIC DNA]</scope>
    <source>
        <strain evidence="2 3">YMTK-2</strain>
    </source>
</reference>
<proteinExistence type="predicted"/>
<evidence type="ECO:0000259" key="1">
    <source>
        <dbReference type="Pfam" id="PF08241"/>
    </source>
</evidence>
<feature type="domain" description="Methyltransferase type 11" evidence="1">
    <location>
        <begin position="38"/>
        <end position="129"/>
    </location>
</feature>
<evidence type="ECO:0000313" key="2">
    <source>
        <dbReference type="EMBL" id="KPL71264.1"/>
    </source>
</evidence>
<dbReference type="Pfam" id="PF08241">
    <property type="entry name" value="Methyltransf_11"/>
    <property type="match status" value="1"/>
</dbReference>
<dbReference type="GO" id="GO:0008757">
    <property type="term" value="F:S-adenosylmethionine-dependent methyltransferase activity"/>
    <property type="evidence" value="ECO:0007669"/>
    <property type="project" value="InterPro"/>
</dbReference>
<dbReference type="RefSeq" id="WP_062423382.1">
    <property type="nucleotide sequence ID" value="NZ_BBYA01000015.1"/>
</dbReference>
<dbReference type="SUPFAM" id="SSF53335">
    <property type="entry name" value="S-adenosyl-L-methionine-dependent methyltransferases"/>
    <property type="match status" value="1"/>
</dbReference>
<gene>
    <name evidence="2" type="ORF">ADM99_11170</name>
</gene>
<dbReference type="Proteomes" id="UP000050430">
    <property type="component" value="Unassembled WGS sequence"/>
</dbReference>
<name>A0A0P6WQX1_9CHLR</name>
<organism evidence="2 3">
    <name type="scientific">Leptolinea tardivitalis</name>
    <dbReference type="NCBI Taxonomy" id="229920"/>
    <lineage>
        <taxon>Bacteria</taxon>
        <taxon>Bacillati</taxon>
        <taxon>Chloroflexota</taxon>
        <taxon>Anaerolineae</taxon>
        <taxon>Anaerolineales</taxon>
        <taxon>Anaerolineaceae</taxon>
        <taxon>Leptolinea</taxon>
    </lineage>
</organism>
<dbReference type="InterPro" id="IPR013216">
    <property type="entry name" value="Methyltransf_11"/>
</dbReference>
<comment type="caution">
    <text evidence="2">The sequence shown here is derived from an EMBL/GenBank/DDBJ whole genome shotgun (WGS) entry which is preliminary data.</text>
</comment>
<dbReference type="OrthoDB" id="150268at2"/>
<dbReference type="CDD" id="cd02440">
    <property type="entry name" value="AdoMet_MTases"/>
    <property type="match status" value="1"/>
</dbReference>
<keyword evidence="3" id="KW-1185">Reference proteome</keyword>
<evidence type="ECO:0000313" key="3">
    <source>
        <dbReference type="Proteomes" id="UP000050430"/>
    </source>
</evidence>
<protein>
    <recommendedName>
        <fullName evidence="1">Methyltransferase type 11 domain-containing protein</fullName>
    </recommendedName>
</protein>
<dbReference type="AlphaFoldDB" id="A0A0P6WQX1"/>
<dbReference type="STRING" id="229920.ADM99_11170"/>
<dbReference type="Gene3D" id="3.40.50.150">
    <property type="entry name" value="Vaccinia Virus protein VP39"/>
    <property type="match status" value="1"/>
</dbReference>
<dbReference type="InterPro" id="IPR029063">
    <property type="entry name" value="SAM-dependent_MTases_sf"/>
</dbReference>